<feature type="transmembrane region" description="Helical" evidence="18">
    <location>
        <begin position="606"/>
        <end position="624"/>
    </location>
</feature>
<evidence type="ECO:0000256" key="14">
    <source>
        <dbReference type="ARBA" id="ARBA00023257"/>
    </source>
</evidence>
<feature type="domain" description="G-protein coupled receptors family 3 profile" evidence="20">
    <location>
        <begin position="394"/>
        <end position="623"/>
    </location>
</feature>
<evidence type="ECO:0000256" key="7">
    <source>
        <dbReference type="ARBA" id="ARBA00023018"/>
    </source>
</evidence>
<evidence type="ECO:0000256" key="6">
    <source>
        <dbReference type="ARBA" id="ARBA00022989"/>
    </source>
</evidence>
<dbReference type="GO" id="GO:0045211">
    <property type="term" value="C:postsynaptic membrane"/>
    <property type="evidence" value="ECO:0007669"/>
    <property type="project" value="UniProtKB-SubCell"/>
</dbReference>
<keyword evidence="9 18" id="KW-0472">Membrane</keyword>
<keyword evidence="13" id="KW-0807">Transducer</keyword>
<organism evidence="21 22">
    <name type="scientific">Branchiostoma lanceolatum</name>
    <name type="common">Common lancelet</name>
    <name type="synonym">Amphioxus lanceolatum</name>
    <dbReference type="NCBI Taxonomy" id="7740"/>
    <lineage>
        <taxon>Eukaryota</taxon>
        <taxon>Metazoa</taxon>
        <taxon>Chordata</taxon>
        <taxon>Cephalochordata</taxon>
        <taxon>Leptocardii</taxon>
        <taxon>Amphioxiformes</taxon>
        <taxon>Branchiostomatidae</taxon>
        <taxon>Branchiostoma</taxon>
    </lineage>
</organism>
<feature type="region of interest" description="Disordered" evidence="17">
    <location>
        <begin position="634"/>
        <end position="654"/>
    </location>
</feature>
<keyword evidence="10" id="KW-1015">Disulfide bond</keyword>
<keyword evidence="22" id="KW-1185">Reference proteome</keyword>
<gene>
    <name evidence="21" type="primary">GPR158</name>
    <name evidence="21" type="ORF">BLAG_LOCUS22537</name>
</gene>
<feature type="transmembrane region" description="Helical" evidence="18">
    <location>
        <begin position="486"/>
        <end position="507"/>
    </location>
</feature>
<keyword evidence="4 18" id="KW-0812">Transmembrane</keyword>
<evidence type="ECO:0000256" key="15">
    <source>
        <dbReference type="ARBA" id="ARBA00023273"/>
    </source>
</evidence>
<keyword evidence="8" id="KW-0297">G-protein coupled receptor</keyword>
<evidence type="ECO:0000313" key="21">
    <source>
        <dbReference type="EMBL" id="CAH1270132.1"/>
    </source>
</evidence>
<keyword evidence="14" id="KW-0628">Postsynaptic cell membrane</keyword>
<dbReference type="CDD" id="cd12913">
    <property type="entry name" value="PDC1_MCP_like"/>
    <property type="match status" value="1"/>
</dbReference>
<dbReference type="InterPro" id="IPR017978">
    <property type="entry name" value="GPCR_3_C"/>
</dbReference>
<feature type="transmembrane region" description="Helical" evidence="18">
    <location>
        <begin position="381"/>
        <end position="402"/>
    </location>
</feature>
<dbReference type="PROSITE" id="PS50259">
    <property type="entry name" value="G_PROTEIN_RECEP_F3_4"/>
    <property type="match status" value="1"/>
</dbReference>
<evidence type="ECO:0000256" key="12">
    <source>
        <dbReference type="ARBA" id="ARBA00023180"/>
    </source>
</evidence>
<feature type="compositionally biased region" description="Low complexity" evidence="17">
    <location>
        <begin position="634"/>
        <end position="652"/>
    </location>
</feature>
<comment type="similarity">
    <text evidence="2">Belongs to the G-protein coupled receptor 3 family.</text>
</comment>
<evidence type="ECO:0000256" key="17">
    <source>
        <dbReference type="SAM" id="MobiDB-lite"/>
    </source>
</evidence>
<feature type="signal peptide" evidence="19">
    <location>
        <begin position="1"/>
        <end position="20"/>
    </location>
</feature>
<dbReference type="OrthoDB" id="2129233at2759"/>
<dbReference type="EMBL" id="OV696692">
    <property type="protein sequence ID" value="CAH1270132.1"/>
    <property type="molecule type" value="Genomic_DNA"/>
</dbReference>
<feature type="region of interest" description="Disordered" evidence="17">
    <location>
        <begin position="733"/>
        <end position="752"/>
    </location>
</feature>
<evidence type="ECO:0000256" key="13">
    <source>
        <dbReference type="ARBA" id="ARBA00023224"/>
    </source>
</evidence>
<evidence type="ECO:0000256" key="18">
    <source>
        <dbReference type="SAM" id="Phobius"/>
    </source>
</evidence>
<feature type="transmembrane region" description="Helical" evidence="18">
    <location>
        <begin position="535"/>
        <end position="553"/>
    </location>
</feature>
<evidence type="ECO:0000256" key="1">
    <source>
        <dbReference type="ARBA" id="ARBA00004487"/>
    </source>
</evidence>
<evidence type="ECO:0000256" key="10">
    <source>
        <dbReference type="ARBA" id="ARBA00023157"/>
    </source>
</evidence>
<evidence type="ECO:0000256" key="5">
    <source>
        <dbReference type="ARBA" id="ARBA00022729"/>
    </source>
</evidence>
<sequence>MRGVIVLVSTALLLLQSAGAAVSDGEPRNRSSISPDVDIVDRFLQYVEDVERNKDNCSAGTSLNLGEGVVLDYGRKRFQPQAMVAVNRANFLTRLWKDNIPNIVDSEGFFFEAVRSMVEADGALFGAGNCYAEWEFRDHRLFCPYAYRTEDGRINVKDLSVEYDYTGKESEWFYEVRKNAMERSRGNVTIGLFTQRYNTTAHAEPIEDSSLLVSYEDGHWSLPYFDCGGGNIWMMTFTVPVFGYRDDSYYFKATSGIDIDLRQVDVNQCADMSGEERNVFANSHKCKRDTTKCVPISGLGFKVGSYRCKCKKGFFFPDTTSSTPHYNGTDVEQHYKRKRSGVINDYDKSFSCLRCSPGCDECIDDRPCILEWDWTLRTGVLGAQVLIVGLIIPVLLTFTFKYADVKVLKAASPVLLRLVLLGALLLYCPVLVAYSPPTVITCTLKSWFREVGFAVAYGALLLKTWRISVVFRVKSAAPVRITDQDLMKYLLGIVLIFSAHVAVRTIVDPPRVVTNRARGELKTVQCPSNWWDHSAAIGELLLLVWGIRLCWVVRKAPSEFNESKFITWAIYNETLLSVFLNIAMIFLQDPADPDVQYVLLFAHSQLTATMMLGLLFGSKVYMIYKCKRSKDLTQTGTTTTTQPKSTPASSASGKFLLTKKPGQQLQTPIEDWILADSQIPLNTGPSPAAADNRPVTIEVEVEQIEKLLQDVKERCRSGLDKDDILRKVEAMLDAGGSAQEPSHMNNGVQSTA</sequence>
<dbReference type="Pfam" id="PF00003">
    <property type="entry name" value="7tm_3"/>
    <property type="match status" value="1"/>
</dbReference>
<name>A0A8K0A783_BRALA</name>
<reference evidence="21" key="1">
    <citation type="submission" date="2022-01" db="EMBL/GenBank/DDBJ databases">
        <authorList>
            <person name="Braso-Vives M."/>
        </authorList>
    </citation>
    <scope>NUCLEOTIDE SEQUENCE</scope>
</reference>
<dbReference type="InterPro" id="IPR054714">
    <property type="entry name" value="GPR158_179_extracellular"/>
</dbReference>
<dbReference type="Proteomes" id="UP000838412">
    <property type="component" value="Chromosome 7"/>
</dbReference>
<dbReference type="Pfam" id="PF22572">
    <property type="entry name" value="GPR158_179_EC"/>
    <property type="match status" value="1"/>
</dbReference>
<dbReference type="PANTHER" id="PTHR32546:SF29">
    <property type="entry name" value="G-PROTEIN COUPLED RECEPTORS FAMILY 3 PROFILE DOMAIN-CONTAINING PROTEIN"/>
    <property type="match status" value="1"/>
</dbReference>
<keyword evidence="7" id="KW-0770">Synapse</keyword>
<evidence type="ECO:0000256" key="16">
    <source>
        <dbReference type="ARBA" id="ARBA00034104"/>
    </source>
</evidence>
<dbReference type="AlphaFoldDB" id="A0A8K0A783"/>
<dbReference type="GO" id="GO:0043005">
    <property type="term" value="C:neuron projection"/>
    <property type="evidence" value="ECO:0007669"/>
    <property type="project" value="UniProtKB-SubCell"/>
</dbReference>
<evidence type="ECO:0000313" key="22">
    <source>
        <dbReference type="Proteomes" id="UP000838412"/>
    </source>
</evidence>
<evidence type="ECO:0000256" key="8">
    <source>
        <dbReference type="ARBA" id="ARBA00023040"/>
    </source>
</evidence>
<feature type="chain" id="PRO_5035447644" evidence="19">
    <location>
        <begin position="21"/>
        <end position="752"/>
    </location>
</feature>
<dbReference type="PRINTS" id="PR00248">
    <property type="entry name" value="GPCRMGR"/>
</dbReference>
<dbReference type="Gene3D" id="3.30.450.20">
    <property type="entry name" value="PAS domain"/>
    <property type="match status" value="1"/>
</dbReference>
<evidence type="ECO:0000256" key="3">
    <source>
        <dbReference type="ARBA" id="ARBA00022475"/>
    </source>
</evidence>
<keyword evidence="15" id="KW-0966">Cell projection</keyword>
<feature type="transmembrane region" description="Helical" evidence="18">
    <location>
        <begin position="414"/>
        <end position="434"/>
    </location>
</feature>
<evidence type="ECO:0000256" key="4">
    <source>
        <dbReference type="ARBA" id="ARBA00022692"/>
    </source>
</evidence>
<keyword evidence="3" id="KW-1003">Cell membrane</keyword>
<dbReference type="InterPro" id="IPR043458">
    <property type="entry name" value="GPR158/179"/>
</dbReference>
<accession>A0A8K0A783</accession>
<keyword evidence="12" id="KW-0325">Glycoprotein</keyword>
<evidence type="ECO:0000256" key="19">
    <source>
        <dbReference type="SAM" id="SignalP"/>
    </source>
</evidence>
<dbReference type="CDD" id="cd15293">
    <property type="entry name" value="7tmC_GPR158-like"/>
    <property type="match status" value="1"/>
</dbReference>
<keyword evidence="11" id="KW-0675">Receptor</keyword>
<evidence type="ECO:0000256" key="9">
    <source>
        <dbReference type="ARBA" id="ARBA00023136"/>
    </source>
</evidence>
<protein>
    <submittedName>
        <fullName evidence="21">GPR158 protein</fullName>
    </submittedName>
</protein>
<dbReference type="PANTHER" id="PTHR32546">
    <property type="entry name" value="G-PROTEIN COUPLED RECEPTOR 158-RELATED"/>
    <property type="match status" value="1"/>
</dbReference>
<keyword evidence="5 19" id="KW-0732">Signal</keyword>
<evidence type="ECO:0000256" key="2">
    <source>
        <dbReference type="ARBA" id="ARBA00007242"/>
    </source>
</evidence>
<feature type="compositionally biased region" description="Polar residues" evidence="17">
    <location>
        <begin position="739"/>
        <end position="752"/>
    </location>
</feature>
<evidence type="ECO:0000256" key="11">
    <source>
        <dbReference type="ARBA" id="ARBA00023170"/>
    </source>
</evidence>
<feature type="transmembrane region" description="Helical" evidence="18">
    <location>
        <begin position="565"/>
        <end position="586"/>
    </location>
</feature>
<feature type="transmembrane region" description="Helical" evidence="18">
    <location>
        <begin position="446"/>
        <end position="465"/>
    </location>
</feature>
<dbReference type="GO" id="GO:0004930">
    <property type="term" value="F:G protein-coupled receptor activity"/>
    <property type="evidence" value="ECO:0007669"/>
    <property type="project" value="UniProtKB-KW"/>
</dbReference>
<proteinExistence type="inferred from homology"/>
<keyword evidence="6 18" id="KW-1133">Transmembrane helix</keyword>
<comment type="subcellular location">
    <subcellularLocation>
        <location evidence="1">Cell projection</location>
        <location evidence="1">Neuron projection</location>
    </subcellularLocation>
    <subcellularLocation>
        <location evidence="16">Postsynaptic cell membrane</location>
        <topology evidence="16">Multi-pass membrane protein</topology>
    </subcellularLocation>
</comment>
<dbReference type="InterPro" id="IPR000337">
    <property type="entry name" value="GPCR_3"/>
</dbReference>
<evidence type="ECO:0000259" key="20">
    <source>
        <dbReference type="PROSITE" id="PS50259"/>
    </source>
</evidence>